<dbReference type="OMA" id="RIGGCEM"/>
<dbReference type="GO" id="GO:0016298">
    <property type="term" value="F:lipase activity"/>
    <property type="evidence" value="ECO:0007669"/>
    <property type="project" value="InterPro"/>
</dbReference>
<dbReference type="EMBL" id="CP069037">
    <property type="protein sequence ID" value="QRD03321.1"/>
    <property type="molecule type" value="Genomic_DNA"/>
</dbReference>
<dbReference type="PANTHER" id="PTHR13390:SF0">
    <property type="entry name" value="LIPID DROPLET-ASSOCIATED HYDROLASE"/>
    <property type="match status" value="1"/>
</dbReference>
<evidence type="ECO:0000256" key="3">
    <source>
        <dbReference type="ARBA" id="ARBA00022677"/>
    </source>
</evidence>
<dbReference type="GO" id="GO:0019915">
    <property type="term" value="P:lipid storage"/>
    <property type="evidence" value="ECO:0007669"/>
    <property type="project" value="InterPro"/>
</dbReference>
<evidence type="ECO:0000313" key="6">
    <source>
        <dbReference type="Proteomes" id="UP000663193"/>
    </source>
</evidence>
<dbReference type="PANTHER" id="PTHR13390">
    <property type="entry name" value="LIPASE"/>
    <property type="match status" value="1"/>
</dbReference>
<evidence type="ECO:0000313" key="5">
    <source>
        <dbReference type="EMBL" id="QRD03321.1"/>
    </source>
</evidence>
<evidence type="ECO:0000256" key="1">
    <source>
        <dbReference type="ARBA" id="ARBA00004502"/>
    </source>
</evidence>
<evidence type="ECO:0000256" key="2">
    <source>
        <dbReference type="ARBA" id="ARBA00008300"/>
    </source>
</evidence>
<protein>
    <submittedName>
        <fullName evidence="5">Uncharacterized protein</fullName>
    </submittedName>
</protein>
<accession>A0A7U2I4Q9</accession>
<dbReference type="InterPro" id="IPR019363">
    <property type="entry name" value="LDAH"/>
</dbReference>
<dbReference type="Pfam" id="PF10230">
    <property type="entry name" value="LIDHydrolase"/>
    <property type="match status" value="1"/>
</dbReference>
<dbReference type="RefSeq" id="XP_001800384.1">
    <property type="nucleotide sequence ID" value="XM_001800332.1"/>
</dbReference>
<dbReference type="GO" id="GO:0005811">
    <property type="term" value="C:lipid droplet"/>
    <property type="evidence" value="ECO:0007669"/>
    <property type="project" value="UniProtKB-SubCell"/>
</dbReference>
<dbReference type="VEuPathDB" id="FungiDB:JI435_101020"/>
<keyword evidence="4" id="KW-0378">Hydrolase</keyword>
<reference evidence="6" key="1">
    <citation type="journal article" date="2021" name="BMC Genomics">
        <title>Chromosome-level genome assembly and manually-curated proteome of model necrotroph Parastagonospora nodorum Sn15 reveals a genome-wide trove of candidate effector homologs, and redundancy of virulence-related functions within an accessory chromosome.</title>
        <authorList>
            <person name="Bertazzoni S."/>
            <person name="Jones D.A.B."/>
            <person name="Phan H.T."/>
            <person name="Tan K.-C."/>
            <person name="Hane J.K."/>
        </authorList>
    </citation>
    <scope>NUCLEOTIDE SEQUENCE [LARGE SCALE GENOMIC DNA]</scope>
    <source>
        <strain evidence="6">SN15 / ATCC MYA-4574 / FGSC 10173)</strain>
    </source>
</reference>
<name>A0A7U2I4Q9_PHANO</name>
<comment type="similarity">
    <text evidence="2">Belongs to the AB hydrolase superfamily. LDAH family.</text>
</comment>
<gene>
    <name evidence="5" type="ORF">JI435_101020</name>
</gene>
<proteinExistence type="inferred from homology"/>
<keyword evidence="6" id="KW-1185">Reference proteome</keyword>
<comment type="subcellular location">
    <subcellularLocation>
        <location evidence="1">Lipid droplet</location>
    </subcellularLocation>
</comment>
<dbReference type="InterPro" id="IPR029058">
    <property type="entry name" value="AB_hydrolase_fold"/>
</dbReference>
<evidence type="ECO:0000256" key="4">
    <source>
        <dbReference type="ARBA" id="ARBA00022801"/>
    </source>
</evidence>
<dbReference type="SUPFAM" id="SSF53474">
    <property type="entry name" value="alpha/beta-Hydrolases"/>
    <property type="match status" value="1"/>
</dbReference>
<dbReference type="KEGG" id="pno:SNOG_10102"/>
<dbReference type="Gene3D" id="3.40.50.1820">
    <property type="entry name" value="alpha/beta hydrolase"/>
    <property type="match status" value="1"/>
</dbReference>
<keyword evidence="3" id="KW-0551">Lipid droplet</keyword>
<dbReference type="AlphaFoldDB" id="A0A7U2I4Q9"/>
<organism evidence="5 6">
    <name type="scientific">Phaeosphaeria nodorum (strain SN15 / ATCC MYA-4574 / FGSC 10173)</name>
    <name type="common">Glume blotch fungus</name>
    <name type="synonym">Parastagonospora nodorum</name>
    <dbReference type="NCBI Taxonomy" id="321614"/>
    <lineage>
        <taxon>Eukaryota</taxon>
        <taxon>Fungi</taxon>
        <taxon>Dikarya</taxon>
        <taxon>Ascomycota</taxon>
        <taxon>Pezizomycotina</taxon>
        <taxon>Dothideomycetes</taxon>
        <taxon>Pleosporomycetidae</taxon>
        <taxon>Pleosporales</taxon>
        <taxon>Pleosporineae</taxon>
        <taxon>Phaeosphaeriaceae</taxon>
        <taxon>Parastagonospora</taxon>
    </lineage>
</organism>
<dbReference type="OrthoDB" id="448051at2759"/>
<sequence length="341" mass="37651">MKTQPPTKSSSQDIWHKPPLASSSNGEYVIYMLPGNPCIMTYYQPFLSTLFTSINAALSPRHMSAHVGGYTPPGFRVSPGHISEVKLPASLQDQIGYAKKLIDAAIKQHIKSASRPKLILVAHSIGTYMALEILRRYKDGHSTLAHADIIGAVLLCPTIIQMADAENEGVADYFFRIPGFPTILGALVKIPTFPLSLSVISWIACKVGNAPHVAQAFAEFVKGPHAVRQTMHLLRDSCQEVGEDKWTEKIWGAANQAENEAVPLKLYFAENDGWVSRSARDALIASRGRTEDCPWKPEMIVDGNGIGHGFNEDLDHSHLVAEKVARMIEEFIEHDTNKKHH</sequence>
<dbReference type="Proteomes" id="UP000663193">
    <property type="component" value="Chromosome 15"/>
</dbReference>